<evidence type="ECO:0000313" key="3">
    <source>
        <dbReference type="Proteomes" id="UP001066276"/>
    </source>
</evidence>
<gene>
    <name evidence="2" type="ORF">NDU88_000710</name>
</gene>
<dbReference type="AlphaFoldDB" id="A0AAV7LDV1"/>
<evidence type="ECO:0000313" key="2">
    <source>
        <dbReference type="EMBL" id="KAJ1087543.1"/>
    </source>
</evidence>
<feature type="region of interest" description="Disordered" evidence="1">
    <location>
        <begin position="87"/>
        <end position="115"/>
    </location>
</feature>
<feature type="compositionally biased region" description="Basic and acidic residues" evidence="1">
    <location>
        <begin position="87"/>
        <end position="100"/>
    </location>
</feature>
<proteinExistence type="predicted"/>
<protein>
    <submittedName>
        <fullName evidence="2">Uncharacterized protein</fullName>
    </submittedName>
</protein>
<accession>A0AAV7LDV1</accession>
<feature type="region of interest" description="Disordered" evidence="1">
    <location>
        <begin position="33"/>
        <end position="67"/>
    </location>
</feature>
<sequence length="167" mass="17278">MPHQLPSGTGWNLCLASPLLAVQNRQLTSIGAVKEEEPRWRPGRSLDPSAQSPATPRYSSRRPPSGLAVTAGTAAWLGETGAFNSRCERSPDLVRGESGTRRSASGAARGGGSCGCSTGRALTGCGRFPPPRLPATGRAGEARLEEDCAVCPAGRPGTPTRRAGAPF</sequence>
<name>A0AAV7LDV1_PLEWA</name>
<organism evidence="2 3">
    <name type="scientific">Pleurodeles waltl</name>
    <name type="common">Iberian ribbed newt</name>
    <dbReference type="NCBI Taxonomy" id="8319"/>
    <lineage>
        <taxon>Eukaryota</taxon>
        <taxon>Metazoa</taxon>
        <taxon>Chordata</taxon>
        <taxon>Craniata</taxon>
        <taxon>Vertebrata</taxon>
        <taxon>Euteleostomi</taxon>
        <taxon>Amphibia</taxon>
        <taxon>Batrachia</taxon>
        <taxon>Caudata</taxon>
        <taxon>Salamandroidea</taxon>
        <taxon>Salamandridae</taxon>
        <taxon>Pleurodelinae</taxon>
        <taxon>Pleurodeles</taxon>
    </lineage>
</organism>
<reference evidence="2" key="1">
    <citation type="journal article" date="2022" name="bioRxiv">
        <title>Sequencing and chromosome-scale assembly of the giantPleurodeles waltlgenome.</title>
        <authorList>
            <person name="Brown T."/>
            <person name="Elewa A."/>
            <person name="Iarovenko S."/>
            <person name="Subramanian E."/>
            <person name="Araus A.J."/>
            <person name="Petzold A."/>
            <person name="Susuki M."/>
            <person name="Suzuki K.-i.T."/>
            <person name="Hayashi T."/>
            <person name="Toyoda A."/>
            <person name="Oliveira C."/>
            <person name="Osipova E."/>
            <person name="Leigh N.D."/>
            <person name="Simon A."/>
            <person name="Yun M.H."/>
        </authorList>
    </citation>
    <scope>NUCLEOTIDE SEQUENCE</scope>
    <source>
        <strain evidence="2">20211129_DDA</strain>
        <tissue evidence="2">Liver</tissue>
    </source>
</reference>
<feature type="compositionally biased region" description="Polar residues" evidence="1">
    <location>
        <begin position="48"/>
        <end position="58"/>
    </location>
</feature>
<dbReference type="EMBL" id="JANPWB010000015">
    <property type="protein sequence ID" value="KAJ1087543.1"/>
    <property type="molecule type" value="Genomic_DNA"/>
</dbReference>
<dbReference type="Proteomes" id="UP001066276">
    <property type="component" value="Chromosome 11"/>
</dbReference>
<keyword evidence="3" id="KW-1185">Reference proteome</keyword>
<evidence type="ECO:0000256" key="1">
    <source>
        <dbReference type="SAM" id="MobiDB-lite"/>
    </source>
</evidence>
<comment type="caution">
    <text evidence="2">The sequence shown here is derived from an EMBL/GenBank/DDBJ whole genome shotgun (WGS) entry which is preliminary data.</text>
</comment>